<dbReference type="AlphaFoldDB" id="A0A0S7XM98"/>
<evidence type="ECO:0000313" key="2">
    <source>
        <dbReference type="Proteomes" id="UP000052020"/>
    </source>
</evidence>
<organism evidence="1 2">
    <name type="scientific">candidate division KD3-62 bacterium DG_56</name>
    <dbReference type="NCBI Taxonomy" id="1704032"/>
    <lineage>
        <taxon>Bacteria</taxon>
        <taxon>candidate division KD3-62</taxon>
    </lineage>
</organism>
<evidence type="ECO:0000313" key="1">
    <source>
        <dbReference type="EMBL" id="KPJ63510.1"/>
    </source>
</evidence>
<gene>
    <name evidence="1" type="ORF">AMK68_03805</name>
</gene>
<sequence>MRNGLSLRRMAWSQVWACHRDAWGVKVSPLARRSRLEAFRGIYLWFGDDNAESILHAIAACRPAAESAA</sequence>
<dbReference type="EMBL" id="LIZY01000082">
    <property type="protein sequence ID" value="KPJ63510.1"/>
    <property type="molecule type" value="Genomic_DNA"/>
</dbReference>
<reference evidence="1 2" key="1">
    <citation type="journal article" date="2015" name="Microbiome">
        <title>Genomic resolution of linkages in carbon, nitrogen, and sulfur cycling among widespread estuary sediment bacteria.</title>
        <authorList>
            <person name="Baker B.J."/>
            <person name="Lazar C.S."/>
            <person name="Teske A.P."/>
            <person name="Dick G.J."/>
        </authorList>
    </citation>
    <scope>NUCLEOTIDE SEQUENCE [LARGE SCALE GENOMIC DNA]</scope>
    <source>
        <strain evidence="1">DG_56</strain>
    </source>
</reference>
<name>A0A0S7XM98_9BACT</name>
<dbReference type="Proteomes" id="UP000052020">
    <property type="component" value="Unassembled WGS sequence"/>
</dbReference>
<accession>A0A0S7XM98</accession>
<comment type="caution">
    <text evidence="1">The sequence shown here is derived from an EMBL/GenBank/DDBJ whole genome shotgun (WGS) entry which is preliminary data.</text>
</comment>
<proteinExistence type="predicted"/>
<protein>
    <submittedName>
        <fullName evidence="1">Uncharacterized protein</fullName>
    </submittedName>
</protein>